<dbReference type="PANTHER" id="PTHR23138:SF87">
    <property type="entry name" value="E3 SUMO-PROTEIN LIGASE RANBP2"/>
    <property type="match status" value="1"/>
</dbReference>
<evidence type="ECO:0000313" key="4">
    <source>
        <dbReference type="Proteomes" id="UP001217417"/>
    </source>
</evidence>
<dbReference type="CDD" id="cd13179">
    <property type="entry name" value="RanBD_RanBP1"/>
    <property type="match status" value="1"/>
</dbReference>
<comment type="caution">
    <text evidence="3">The sequence shown here is derived from an EMBL/GenBank/DDBJ whole genome shotgun (WGS) entry which is preliminary data.</text>
</comment>
<evidence type="ECO:0000259" key="2">
    <source>
        <dbReference type="PROSITE" id="PS50196"/>
    </source>
</evidence>
<dbReference type="GO" id="GO:0006913">
    <property type="term" value="P:nucleocytoplasmic transport"/>
    <property type="evidence" value="ECO:0007669"/>
    <property type="project" value="InterPro"/>
</dbReference>
<dbReference type="InterPro" id="IPR000156">
    <property type="entry name" value="Ran_bind_dom"/>
</dbReference>
<gene>
    <name evidence="3" type="ORF">POJ06DRAFT_250735</name>
</gene>
<dbReference type="FunFam" id="2.30.29.30:FF:000312">
    <property type="entry name" value="Ran binding protein 1"/>
    <property type="match status" value="1"/>
</dbReference>
<organism evidence="3 4">
    <name type="scientific">Lipomyces tetrasporus</name>
    <dbReference type="NCBI Taxonomy" id="54092"/>
    <lineage>
        <taxon>Eukaryota</taxon>
        <taxon>Fungi</taxon>
        <taxon>Dikarya</taxon>
        <taxon>Ascomycota</taxon>
        <taxon>Saccharomycotina</taxon>
        <taxon>Lipomycetes</taxon>
        <taxon>Lipomycetales</taxon>
        <taxon>Lipomycetaceae</taxon>
        <taxon>Lipomyces</taxon>
    </lineage>
</organism>
<dbReference type="SUPFAM" id="SSF50729">
    <property type="entry name" value="PH domain-like"/>
    <property type="match status" value="1"/>
</dbReference>
<dbReference type="InterPro" id="IPR011993">
    <property type="entry name" value="PH-like_dom_sf"/>
</dbReference>
<dbReference type="InterPro" id="IPR045256">
    <property type="entry name" value="RanBP1_RanBD"/>
</dbReference>
<dbReference type="Pfam" id="PF00638">
    <property type="entry name" value="Ran_BP1"/>
    <property type="match status" value="1"/>
</dbReference>
<name>A0AAD7VTX8_9ASCO</name>
<feature type="compositionally biased region" description="Polar residues" evidence="1">
    <location>
        <begin position="25"/>
        <end position="35"/>
    </location>
</feature>
<evidence type="ECO:0000256" key="1">
    <source>
        <dbReference type="SAM" id="MobiDB-lite"/>
    </source>
</evidence>
<dbReference type="InterPro" id="IPR045255">
    <property type="entry name" value="RanBP1-like"/>
</dbReference>
<dbReference type="GO" id="GO:0005643">
    <property type="term" value="C:nuclear pore"/>
    <property type="evidence" value="ECO:0007669"/>
    <property type="project" value="TreeGrafter"/>
</dbReference>
<evidence type="ECO:0000313" key="3">
    <source>
        <dbReference type="EMBL" id="KAJ8101199.1"/>
    </source>
</evidence>
<dbReference type="PROSITE" id="PS50196">
    <property type="entry name" value="RANBD1"/>
    <property type="match status" value="1"/>
</dbReference>
<dbReference type="GO" id="GO:0005096">
    <property type="term" value="F:GTPase activator activity"/>
    <property type="evidence" value="ECO:0007669"/>
    <property type="project" value="TreeGrafter"/>
</dbReference>
<dbReference type="GeneID" id="80882489"/>
<feature type="region of interest" description="Disordered" evidence="1">
    <location>
        <begin position="1"/>
        <end position="78"/>
    </location>
</feature>
<dbReference type="Gene3D" id="2.30.29.30">
    <property type="entry name" value="Pleckstrin-homology domain (PH domain)/Phosphotyrosine-binding domain (PTB)"/>
    <property type="match status" value="1"/>
</dbReference>
<dbReference type="SMART" id="SM00160">
    <property type="entry name" value="RanBD"/>
    <property type="match status" value="1"/>
</dbReference>
<reference evidence="3" key="1">
    <citation type="submission" date="2023-03" db="EMBL/GenBank/DDBJ databases">
        <title>Near-Complete genome sequence of Lipomyces tetrasporous NRRL Y-64009, an oleaginous yeast capable of growing on lignocellulosic hydrolysates.</title>
        <authorList>
            <consortium name="Lawrence Berkeley National Laboratory"/>
            <person name="Jagtap S.S."/>
            <person name="Liu J.-J."/>
            <person name="Walukiewicz H.E."/>
            <person name="Pangilinan J."/>
            <person name="Lipzen A."/>
            <person name="Ahrendt S."/>
            <person name="Koriabine M."/>
            <person name="Cobaugh K."/>
            <person name="Salamov A."/>
            <person name="Yoshinaga Y."/>
            <person name="Ng V."/>
            <person name="Daum C."/>
            <person name="Grigoriev I.V."/>
            <person name="Slininger P.J."/>
            <person name="Dien B.S."/>
            <person name="Jin Y.-S."/>
            <person name="Rao C.V."/>
        </authorList>
    </citation>
    <scope>NUCLEOTIDE SEQUENCE</scope>
    <source>
        <strain evidence="3">NRRL Y-64009</strain>
    </source>
</reference>
<accession>A0AAD7VTX8</accession>
<keyword evidence="4" id="KW-1185">Reference proteome</keyword>
<feature type="compositionally biased region" description="Low complexity" evidence="1">
    <location>
        <begin position="41"/>
        <end position="58"/>
    </location>
</feature>
<dbReference type="GO" id="GO:0005737">
    <property type="term" value="C:cytoplasm"/>
    <property type="evidence" value="ECO:0007669"/>
    <property type="project" value="TreeGrafter"/>
</dbReference>
<dbReference type="EMBL" id="JARPMG010000004">
    <property type="protein sequence ID" value="KAJ8101199.1"/>
    <property type="molecule type" value="Genomic_DNA"/>
</dbReference>
<sequence length="222" mass="24398">MSAQETKTDEAVNAVEPKPTEEAKPTSTLPTSNVFSMFGGSPASSSFSISTATAAASSSKDKEGGDGDADEAPASPDVHFEPLVRLEKVDVKTNEEEEEVTFKIRAKLFRFDKTSEPGEWKERGTGDVRFLKHKGSGRIRLVMRRDKTLKTCANHYIMPELKLSPNVGSDRSWVYNVSVDISEGEPEALTLAIRFANSENANMFKDKFTEAQELNAAAFVKK</sequence>
<dbReference type="RefSeq" id="XP_056044649.1">
    <property type="nucleotide sequence ID" value="XM_056187323.1"/>
</dbReference>
<dbReference type="PANTHER" id="PTHR23138">
    <property type="entry name" value="RAN BINDING PROTEIN"/>
    <property type="match status" value="1"/>
</dbReference>
<dbReference type="Proteomes" id="UP001217417">
    <property type="component" value="Unassembled WGS sequence"/>
</dbReference>
<proteinExistence type="predicted"/>
<feature type="domain" description="RanBD1" evidence="2">
    <location>
        <begin position="79"/>
        <end position="217"/>
    </location>
</feature>
<dbReference type="AlphaFoldDB" id="A0AAD7VTX8"/>
<protein>
    <submittedName>
        <fullName evidence="3">Spi1-GTP-binding protein</fullName>
    </submittedName>
</protein>
<feature type="compositionally biased region" description="Basic and acidic residues" evidence="1">
    <location>
        <begin position="1"/>
        <end position="10"/>
    </location>
</feature>